<dbReference type="InterPro" id="IPR019649">
    <property type="entry name" value="DUF2512"/>
</dbReference>
<name>A0A292YL40_9BACL</name>
<keyword evidence="1" id="KW-0812">Transmembrane</keyword>
<protein>
    <recommendedName>
        <fullName evidence="4">DUF2512 domain-containing protein</fullName>
    </recommendedName>
</protein>
<dbReference type="Proteomes" id="UP000217785">
    <property type="component" value="Unassembled WGS sequence"/>
</dbReference>
<evidence type="ECO:0000256" key="1">
    <source>
        <dbReference type="SAM" id="Phobius"/>
    </source>
</evidence>
<keyword evidence="1" id="KW-1133">Transmembrane helix</keyword>
<organism evidence="2 3">
    <name type="scientific">Effusibacillus lacus</name>
    <dbReference type="NCBI Taxonomy" id="1348429"/>
    <lineage>
        <taxon>Bacteria</taxon>
        <taxon>Bacillati</taxon>
        <taxon>Bacillota</taxon>
        <taxon>Bacilli</taxon>
        <taxon>Bacillales</taxon>
        <taxon>Alicyclobacillaceae</taxon>
        <taxon>Effusibacillus</taxon>
    </lineage>
</organism>
<keyword evidence="3" id="KW-1185">Reference proteome</keyword>
<dbReference type="RefSeq" id="WP_165912711.1">
    <property type="nucleotide sequence ID" value="NZ_BDUF01000060.1"/>
</dbReference>
<dbReference type="EMBL" id="BDUF01000060">
    <property type="protein sequence ID" value="GAX90658.1"/>
    <property type="molecule type" value="Genomic_DNA"/>
</dbReference>
<dbReference type="AlphaFoldDB" id="A0A292YL40"/>
<evidence type="ECO:0000313" key="2">
    <source>
        <dbReference type="EMBL" id="GAX90658.1"/>
    </source>
</evidence>
<keyword evidence="1" id="KW-0472">Membrane</keyword>
<evidence type="ECO:0008006" key="4">
    <source>
        <dbReference type="Google" id="ProtNLM"/>
    </source>
</evidence>
<reference evidence="3" key="1">
    <citation type="submission" date="2017-07" db="EMBL/GenBank/DDBJ databases">
        <title>Draft genome sequence of Effusibacillus lacus strain skLN1.</title>
        <authorList>
            <person name="Watanabe M."/>
            <person name="Kojima H."/>
            <person name="Fukui M."/>
        </authorList>
    </citation>
    <scope>NUCLEOTIDE SEQUENCE [LARGE SCALE GENOMIC DNA]</scope>
    <source>
        <strain evidence="3">skLN1</strain>
    </source>
</reference>
<feature type="transmembrane region" description="Helical" evidence="1">
    <location>
        <begin position="9"/>
        <end position="29"/>
    </location>
</feature>
<accession>A0A292YL40</accession>
<dbReference type="Pfam" id="PF10710">
    <property type="entry name" value="DUF2512"/>
    <property type="match status" value="1"/>
</dbReference>
<feature type="transmembrane region" description="Helical" evidence="1">
    <location>
        <begin position="35"/>
        <end position="56"/>
    </location>
</feature>
<comment type="caution">
    <text evidence="2">The sequence shown here is derived from an EMBL/GenBank/DDBJ whole genome shotgun (WGS) entry which is preliminary data.</text>
</comment>
<feature type="transmembrane region" description="Helical" evidence="1">
    <location>
        <begin position="63"/>
        <end position="84"/>
    </location>
</feature>
<sequence length="123" mass="13511">MRYGHIGSFLVKWLGTVAAVLFVGLFFPLFGVMNLLQAVLLGTVITIVGYVADLFLPRMTNQIVAISSDFAMATLVVYLANFLFPGLRVTWTFAIITGFIVAGVEIFFHAKFVESTGKRETSP</sequence>
<evidence type="ECO:0000313" key="3">
    <source>
        <dbReference type="Proteomes" id="UP000217785"/>
    </source>
</evidence>
<proteinExistence type="predicted"/>
<feature type="transmembrane region" description="Helical" evidence="1">
    <location>
        <begin position="90"/>
        <end position="110"/>
    </location>
</feature>